<name>A0A934M1A2_9RHOB</name>
<dbReference type="AlphaFoldDB" id="A0A934M1A2"/>
<reference evidence="1" key="1">
    <citation type="submission" date="2020-12" db="EMBL/GenBank/DDBJ databases">
        <title>Pontibaca salina gen. nov., sp. nov., isolated from marine sediment.</title>
        <authorList>
            <person name="Bo J."/>
            <person name="Wang S."/>
            <person name="Song X."/>
            <person name="Du Z."/>
        </authorList>
    </citation>
    <scope>NUCLEOTIDE SEQUENCE</scope>
    <source>
        <strain evidence="1">S1109L</strain>
    </source>
</reference>
<dbReference type="RefSeq" id="WP_198685474.1">
    <property type="nucleotide sequence ID" value="NZ_JAEIJD010000003.1"/>
</dbReference>
<dbReference type="Proteomes" id="UP000613255">
    <property type="component" value="Unassembled WGS sequence"/>
</dbReference>
<comment type="caution">
    <text evidence="1">The sequence shown here is derived from an EMBL/GenBank/DDBJ whole genome shotgun (WGS) entry which is preliminary data.</text>
</comment>
<protein>
    <recommendedName>
        <fullName evidence="3">Alpha 1,4-glycosyltransferase domain-containing protein</fullName>
    </recommendedName>
</protein>
<organism evidence="1 2">
    <name type="scientific">Pontibaca salina</name>
    <dbReference type="NCBI Taxonomy" id="2795731"/>
    <lineage>
        <taxon>Bacteria</taxon>
        <taxon>Pseudomonadati</taxon>
        <taxon>Pseudomonadota</taxon>
        <taxon>Alphaproteobacteria</taxon>
        <taxon>Rhodobacterales</taxon>
        <taxon>Roseobacteraceae</taxon>
        <taxon>Pontibaca</taxon>
    </lineage>
</organism>
<gene>
    <name evidence="1" type="ORF">JAO82_06120</name>
</gene>
<sequence>MTPDYQVAALWIGGRLSFLEELCLKSFVDAGQHTVLYTYEGVGNVPDGVELRDGNDILPNPNIVRHGRTGSPALFSDLFRYRLLAKLDNTIWADTDAYCCKPFTTSTGHFHGYEKTDEVNGGVLGLPNDSATLRALIELTSDEYNIPEWLPPETIAEYEAAKDAGKPVSAGDMPWGIWGPQALTHYLKKTGEIAHALPQIALYPIPYKKRGLMTRPGADLSEMITDETFSIHFYGRRMRPRLSERFGGIPRPRSLIGQLLKKHGIDPTKNPLPDRIGAATPA</sequence>
<evidence type="ECO:0008006" key="3">
    <source>
        <dbReference type="Google" id="ProtNLM"/>
    </source>
</evidence>
<accession>A0A934M1A2</accession>
<evidence type="ECO:0000313" key="1">
    <source>
        <dbReference type="EMBL" id="MBI6629456.1"/>
    </source>
</evidence>
<proteinExistence type="predicted"/>
<evidence type="ECO:0000313" key="2">
    <source>
        <dbReference type="Proteomes" id="UP000613255"/>
    </source>
</evidence>
<dbReference type="EMBL" id="JAEIJD010000003">
    <property type="protein sequence ID" value="MBI6629456.1"/>
    <property type="molecule type" value="Genomic_DNA"/>
</dbReference>
<keyword evidence="2" id="KW-1185">Reference proteome</keyword>